<reference evidence="4 5" key="1">
    <citation type="submission" date="2018-03" db="EMBL/GenBank/DDBJ databases">
        <title>Bacteriophage NCPPB3778 and a type I-E CRISPR drive the evolution of the US Biological Select Agent, Rathayibacter toxicus.</title>
        <authorList>
            <person name="Davis E.W.II."/>
            <person name="Tabima J.F."/>
            <person name="Weisberg A.J."/>
            <person name="Dantas Lopes L."/>
            <person name="Wiseman M.S."/>
            <person name="Wiseman M.S."/>
            <person name="Pupko T."/>
            <person name="Belcher M.S."/>
            <person name="Sechler A.J."/>
            <person name="Tancos M.A."/>
            <person name="Schroeder B.K."/>
            <person name="Murray T.D."/>
            <person name="Luster D.G."/>
            <person name="Schneider W.L."/>
            <person name="Rogers E."/>
            <person name="Andreote F.D."/>
            <person name="Grunwald N.J."/>
            <person name="Putnam M.L."/>
            <person name="Chang J.H."/>
        </authorList>
    </citation>
    <scope>NUCLEOTIDE SEQUENCE [LARGE SCALE GENOMIC DNA]</scope>
    <source>
        <strain evidence="4 5">DSM 15933</strain>
    </source>
</reference>
<feature type="domain" description="CHAD" evidence="3">
    <location>
        <begin position="225"/>
        <end position="504"/>
    </location>
</feature>
<feature type="compositionally biased region" description="Basic and acidic residues" evidence="1">
    <location>
        <begin position="218"/>
        <end position="227"/>
    </location>
</feature>
<comment type="caution">
    <text evidence="4">The sequence shown here is derived from an EMBL/GenBank/DDBJ whole genome shotgun (WGS) entry which is preliminary data.</text>
</comment>
<dbReference type="PROSITE" id="PS51707">
    <property type="entry name" value="CYTH"/>
    <property type="match status" value="1"/>
</dbReference>
<dbReference type="CDD" id="cd07374">
    <property type="entry name" value="CYTH-like_Pase"/>
    <property type="match status" value="1"/>
</dbReference>
<dbReference type="PANTHER" id="PTHR39339">
    <property type="entry name" value="SLR1444 PROTEIN"/>
    <property type="match status" value="1"/>
</dbReference>
<evidence type="ECO:0000313" key="4">
    <source>
        <dbReference type="EMBL" id="PTL73553.1"/>
    </source>
</evidence>
<dbReference type="Proteomes" id="UP000241085">
    <property type="component" value="Unassembled WGS sequence"/>
</dbReference>
<dbReference type="Pfam" id="PF01928">
    <property type="entry name" value="CYTH"/>
    <property type="match status" value="1"/>
</dbReference>
<dbReference type="InterPro" id="IPR038186">
    <property type="entry name" value="CHAD_dom_sf"/>
</dbReference>
<dbReference type="Gene3D" id="2.40.320.10">
    <property type="entry name" value="Hypothetical Protein Pfu-838710-001"/>
    <property type="match status" value="1"/>
</dbReference>
<sequence length="507" mass="54457">MPSAKKTKKPAPTAQRASHTQTEVERKYDVGADTALPDLVGAGPVAGSVSENPVELRAEYFDTSGRALSRGRFTLRRRAGGADEGWHVKLPGSAGRTEIHAPLTESSAVPTVIRSAVLGHVGRSRLEPLALLETRRGITRVLDASGRQLAEVADDLVVAVDARTGVERRWREWEVELVDASGQEGEAVLDAIEERLLAGGARPAESASKLARATGGPIDDRRPAPRDGGEAALAAIAALLRELRAVDPFVRLEGENALHRMRTLSRRLRSVLAASRSVLDRTATDPIRDELRWLGSVLGAARDEEVLGARLRTDLDAAAEQLPAAAVAPGTILEEVERRHGVAVRRVARTLRGGRYLDLLASLDELLGDPPRLPKAASSPKKLVKRSLKKELSRLETARSGPDRHEVRKAAKRLRYVVEAWRSVVPSAVGSTIHRLGSAAEDIADSLGEQRDALAARRALGEHAARATRLGEPAAALGVAFAEEGHRAHDAGQAAEEAFARFDSLSR</sequence>
<dbReference type="AlphaFoldDB" id="A0A2T4UVM4"/>
<feature type="region of interest" description="Disordered" evidence="1">
    <location>
        <begin position="206"/>
        <end position="227"/>
    </location>
</feature>
<accession>A0A2T4UVM4</accession>
<gene>
    <name evidence="4" type="ORF">C1I63_12320</name>
</gene>
<dbReference type="SUPFAM" id="SSF55154">
    <property type="entry name" value="CYTH-like phosphatases"/>
    <property type="match status" value="1"/>
</dbReference>
<evidence type="ECO:0000256" key="1">
    <source>
        <dbReference type="SAM" id="MobiDB-lite"/>
    </source>
</evidence>
<organism evidence="4 5">
    <name type="scientific">Rathayibacter caricis DSM 15933</name>
    <dbReference type="NCBI Taxonomy" id="1328867"/>
    <lineage>
        <taxon>Bacteria</taxon>
        <taxon>Bacillati</taxon>
        <taxon>Actinomycetota</taxon>
        <taxon>Actinomycetes</taxon>
        <taxon>Micrococcales</taxon>
        <taxon>Microbacteriaceae</taxon>
        <taxon>Rathayibacter</taxon>
    </lineage>
</organism>
<dbReference type="EMBL" id="PZPL01000001">
    <property type="protein sequence ID" value="PTL73553.1"/>
    <property type="molecule type" value="Genomic_DNA"/>
</dbReference>
<evidence type="ECO:0000313" key="5">
    <source>
        <dbReference type="Proteomes" id="UP000241085"/>
    </source>
</evidence>
<name>A0A2T4UVM4_9MICO</name>
<dbReference type="SMART" id="SM01118">
    <property type="entry name" value="CYTH"/>
    <property type="match status" value="1"/>
</dbReference>
<dbReference type="PROSITE" id="PS51708">
    <property type="entry name" value="CHAD"/>
    <property type="match status" value="1"/>
</dbReference>
<protein>
    <recommendedName>
        <fullName evidence="6">CHAD domain-containing protein</fullName>
    </recommendedName>
</protein>
<dbReference type="InterPro" id="IPR033469">
    <property type="entry name" value="CYTH-like_dom_sf"/>
</dbReference>
<evidence type="ECO:0000259" key="2">
    <source>
        <dbReference type="PROSITE" id="PS51707"/>
    </source>
</evidence>
<evidence type="ECO:0000259" key="3">
    <source>
        <dbReference type="PROSITE" id="PS51708"/>
    </source>
</evidence>
<feature type="region of interest" description="Disordered" evidence="1">
    <location>
        <begin position="1"/>
        <end position="30"/>
    </location>
</feature>
<evidence type="ECO:0008006" key="6">
    <source>
        <dbReference type="Google" id="ProtNLM"/>
    </source>
</evidence>
<dbReference type="InterPro" id="IPR007899">
    <property type="entry name" value="CHAD_dom"/>
</dbReference>
<dbReference type="RefSeq" id="WP_107574976.1">
    <property type="nucleotide sequence ID" value="NZ_PZPL01000001.1"/>
</dbReference>
<proteinExistence type="predicted"/>
<dbReference type="InterPro" id="IPR023577">
    <property type="entry name" value="CYTH_domain"/>
</dbReference>
<keyword evidence="5" id="KW-1185">Reference proteome</keyword>
<dbReference type="SMART" id="SM00880">
    <property type="entry name" value="CHAD"/>
    <property type="match status" value="1"/>
</dbReference>
<dbReference type="Pfam" id="PF05235">
    <property type="entry name" value="CHAD"/>
    <property type="match status" value="1"/>
</dbReference>
<feature type="domain" description="CYTH" evidence="2">
    <location>
        <begin position="21"/>
        <end position="220"/>
    </location>
</feature>
<dbReference type="PANTHER" id="PTHR39339:SF1">
    <property type="entry name" value="CHAD DOMAIN-CONTAINING PROTEIN"/>
    <property type="match status" value="1"/>
</dbReference>
<dbReference type="Gene3D" id="1.40.20.10">
    <property type="entry name" value="CHAD domain"/>
    <property type="match status" value="1"/>
</dbReference>